<keyword evidence="2" id="KW-1185">Reference proteome</keyword>
<accession>A0ABR3B410</accession>
<evidence type="ECO:0000313" key="1">
    <source>
        <dbReference type="EMBL" id="KAL0089999.1"/>
    </source>
</evidence>
<protein>
    <submittedName>
        <fullName evidence="1">Uncharacterized protein</fullName>
    </submittedName>
</protein>
<gene>
    <name evidence="1" type="ORF">J3Q64DRAFT_1393529</name>
</gene>
<dbReference type="Gene3D" id="1.10.357.40">
    <property type="entry name" value="YbiA-like"/>
    <property type="match status" value="1"/>
</dbReference>
<dbReference type="InterPro" id="IPR037238">
    <property type="entry name" value="YbiA-like_sf"/>
</dbReference>
<dbReference type="InterPro" id="IPR012816">
    <property type="entry name" value="NADAR"/>
</dbReference>
<reference evidence="1 2" key="1">
    <citation type="submission" date="2024-04" db="EMBL/GenBank/DDBJ databases">
        <title>Symmetric and asymmetric DNA N6-adenine methylation regulates different biological responses in Mucorales.</title>
        <authorList>
            <consortium name="Lawrence Berkeley National Laboratory"/>
            <person name="Lax C."/>
            <person name="Mondo S.J."/>
            <person name="Osorio-Concepcion M."/>
            <person name="Muszewska A."/>
            <person name="Corrochano-Luque M."/>
            <person name="Gutierrez G."/>
            <person name="Riley R."/>
            <person name="Lipzen A."/>
            <person name="Guo J."/>
            <person name="Hundley H."/>
            <person name="Amirebrahimi M."/>
            <person name="Ng V."/>
            <person name="Lorenzo-Gutierrez D."/>
            <person name="Binder U."/>
            <person name="Yang J."/>
            <person name="Song Y."/>
            <person name="Canovas D."/>
            <person name="Navarro E."/>
            <person name="Freitag M."/>
            <person name="Gabaldon T."/>
            <person name="Grigoriev I.V."/>
            <person name="Corrochano L.M."/>
            <person name="Nicolas F.E."/>
            <person name="Garre V."/>
        </authorList>
    </citation>
    <scope>NUCLEOTIDE SEQUENCE [LARGE SCALE GENOMIC DNA]</scope>
    <source>
        <strain evidence="1 2">L51</strain>
    </source>
</reference>
<sequence>MAATDTNSSKGREDFILDNPTSMNTEQIKDIEPQSQDYWDSTVFYLDIHAEAKPPGSLADEQYLTADLTNPINNHNNNNHNNNTDSLITNNNNNSSNNVNNVSNDNNININININNNDNLYGYLRTNFPHWRRILSHDYMRNTDLHDPISPNLSANPAQLVLIHLDDHAWASVQHYLQASRVQHIPDLYHRFTLDSNDPLGRATAAEVVEFIKSQHSLEPIPAEALRRALLAKFVQNEDLARALVATGGAKLVSRSHDNAIVVEDALMWVRTVLRREHENTLKVLTSQKIGESKQEEVKEF</sequence>
<organism evidence="1 2">
    <name type="scientific">Phycomyces blakesleeanus</name>
    <dbReference type="NCBI Taxonomy" id="4837"/>
    <lineage>
        <taxon>Eukaryota</taxon>
        <taxon>Fungi</taxon>
        <taxon>Fungi incertae sedis</taxon>
        <taxon>Mucoromycota</taxon>
        <taxon>Mucoromycotina</taxon>
        <taxon>Mucoromycetes</taxon>
        <taxon>Mucorales</taxon>
        <taxon>Phycomycetaceae</taxon>
        <taxon>Phycomyces</taxon>
    </lineage>
</organism>
<evidence type="ECO:0000313" key="2">
    <source>
        <dbReference type="Proteomes" id="UP001448207"/>
    </source>
</evidence>
<proteinExistence type="predicted"/>
<dbReference type="EMBL" id="JBCLYO010000004">
    <property type="protein sequence ID" value="KAL0089999.1"/>
    <property type="molecule type" value="Genomic_DNA"/>
</dbReference>
<dbReference type="SUPFAM" id="SSF143990">
    <property type="entry name" value="YbiA-like"/>
    <property type="match status" value="1"/>
</dbReference>
<dbReference type="Proteomes" id="UP001448207">
    <property type="component" value="Unassembled WGS sequence"/>
</dbReference>
<dbReference type="CDD" id="cd15457">
    <property type="entry name" value="NADAR"/>
    <property type="match status" value="1"/>
</dbReference>
<name>A0ABR3B410_PHYBL</name>
<comment type="caution">
    <text evidence="1">The sequence shown here is derived from an EMBL/GenBank/DDBJ whole genome shotgun (WGS) entry which is preliminary data.</text>
</comment>